<evidence type="ECO:0000313" key="6">
    <source>
        <dbReference type="Proteomes" id="UP000503308"/>
    </source>
</evidence>
<dbReference type="EMBL" id="CP048788">
    <property type="protein sequence ID" value="QJF50756.1"/>
    <property type="molecule type" value="Genomic_DNA"/>
</dbReference>
<sequence>MIAIGEAARQSGVSIETIRYYEREGVVPPAKRAGNGRRVYSEKAIGRLRFIKRCRDLGFSIAQGKGLLSLSEGENQNCAVVRDISTKHLTDVRAKIEELKALEGALEELTASCQTGSVSCRMLEALAR</sequence>
<dbReference type="SUPFAM" id="SSF46955">
    <property type="entry name" value="Putative DNA-binding domain"/>
    <property type="match status" value="1"/>
</dbReference>
<dbReference type="InterPro" id="IPR009061">
    <property type="entry name" value="DNA-bd_dom_put_sf"/>
</dbReference>
<dbReference type="InterPro" id="IPR047057">
    <property type="entry name" value="MerR_fam"/>
</dbReference>
<dbReference type="GO" id="GO:0003677">
    <property type="term" value="F:DNA binding"/>
    <property type="evidence" value="ECO:0007669"/>
    <property type="project" value="UniProtKB-KW"/>
</dbReference>
<evidence type="ECO:0000313" key="5">
    <source>
        <dbReference type="EMBL" id="QJF50756.1"/>
    </source>
</evidence>
<dbReference type="PROSITE" id="PS00552">
    <property type="entry name" value="HTH_MERR_1"/>
    <property type="match status" value="1"/>
</dbReference>
<gene>
    <name evidence="5" type="ORF">G3256_06100</name>
</gene>
<dbReference type="RefSeq" id="WP_169639971.1">
    <property type="nucleotide sequence ID" value="NZ_CP048788.1"/>
</dbReference>
<dbReference type="PROSITE" id="PS50937">
    <property type="entry name" value="HTH_MERR_2"/>
    <property type="match status" value="1"/>
</dbReference>
<dbReference type="SMART" id="SM00422">
    <property type="entry name" value="HTH_MERR"/>
    <property type="match status" value="1"/>
</dbReference>
<proteinExistence type="predicted"/>
<dbReference type="KEGG" id="rpon:G3256_06100"/>
<dbReference type="Gene3D" id="1.10.1660.10">
    <property type="match status" value="1"/>
</dbReference>
<evidence type="ECO:0000259" key="4">
    <source>
        <dbReference type="PROSITE" id="PS50937"/>
    </source>
</evidence>
<dbReference type="Pfam" id="PF13411">
    <property type="entry name" value="MerR_1"/>
    <property type="match status" value="1"/>
</dbReference>
<dbReference type="PANTHER" id="PTHR30204">
    <property type="entry name" value="REDOX-CYCLING DRUG-SENSING TRANSCRIPTIONAL ACTIVATOR SOXR"/>
    <property type="match status" value="1"/>
</dbReference>
<name>A0A858SV39_9RHOB</name>
<dbReference type="PANTHER" id="PTHR30204:SF94">
    <property type="entry name" value="HEAVY METAL-DEPENDENT TRANSCRIPTIONAL REGULATOR HI_0293-RELATED"/>
    <property type="match status" value="1"/>
</dbReference>
<dbReference type="Proteomes" id="UP000503308">
    <property type="component" value="Chromosome"/>
</dbReference>
<dbReference type="GO" id="GO:0003700">
    <property type="term" value="F:DNA-binding transcription factor activity"/>
    <property type="evidence" value="ECO:0007669"/>
    <property type="project" value="InterPro"/>
</dbReference>
<keyword evidence="6" id="KW-1185">Reference proteome</keyword>
<dbReference type="AlphaFoldDB" id="A0A858SV39"/>
<dbReference type="PRINTS" id="PR00040">
    <property type="entry name" value="HTHMERR"/>
</dbReference>
<reference evidence="5 6" key="1">
    <citation type="submission" date="2020-02" db="EMBL/GenBank/DDBJ databases">
        <title>Genome sequence of Roseobacter ponti.</title>
        <authorList>
            <person name="Hollensteiner J."/>
            <person name="Schneider D."/>
            <person name="Poehlein A."/>
            <person name="Daniel R."/>
        </authorList>
    </citation>
    <scope>NUCLEOTIDE SEQUENCE [LARGE SCALE GENOMIC DNA]</scope>
    <source>
        <strain evidence="5 6">DSM 106830</strain>
    </source>
</reference>
<organism evidence="5 6">
    <name type="scientific">Roseobacter ponti</name>
    <dbReference type="NCBI Taxonomy" id="1891787"/>
    <lineage>
        <taxon>Bacteria</taxon>
        <taxon>Pseudomonadati</taxon>
        <taxon>Pseudomonadota</taxon>
        <taxon>Alphaproteobacteria</taxon>
        <taxon>Rhodobacterales</taxon>
        <taxon>Roseobacteraceae</taxon>
        <taxon>Roseobacter</taxon>
    </lineage>
</organism>
<evidence type="ECO:0000256" key="2">
    <source>
        <dbReference type="ARBA" id="ARBA00023125"/>
    </source>
</evidence>
<evidence type="ECO:0000256" key="1">
    <source>
        <dbReference type="ARBA" id="ARBA00023015"/>
    </source>
</evidence>
<keyword evidence="3" id="KW-0804">Transcription</keyword>
<dbReference type="InterPro" id="IPR000551">
    <property type="entry name" value="MerR-type_HTH_dom"/>
</dbReference>
<protein>
    <submittedName>
        <fullName evidence="5">Helix-turn-helix domain-containing protein</fullName>
    </submittedName>
</protein>
<keyword evidence="1" id="KW-0805">Transcription regulation</keyword>
<feature type="domain" description="HTH merR-type" evidence="4">
    <location>
        <begin position="1"/>
        <end position="70"/>
    </location>
</feature>
<evidence type="ECO:0000256" key="3">
    <source>
        <dbReference type="ARBA" id="ARBA00023163"/>
    </source>
</evidence>
<dbReference type="CDD" id="cd04785">
    <property type="entry name" value="HTH_CadR-PbrR-like"/>
    <property type="match status" value="1"/>
</dbReference>
<accession>A0A858SV39</accession>
<keyword evidence="2" id="KW-0238">DNA-binding</keyword>